<evidence type="ECO:0000313" key="2">
    <source>
        <dbReference type="Proteomes" id="UP001476247"/>
    </source>
</evidence>
<dbReference type="PANTHER" id="PTHR36978:SF4">
    <property type="entry name" value="P-LOOP CONTAINING NUCLEOSIDE TRIPHOSPHATE HYDROLASE PROTEIN"/>
    <property type="match status" value="1"/>
</dbReference>
<dbReference type="InterPro" id="IPR027417">
    <property type="entry name" value="P-loop_NTPase"/>
</dbReference>
<dbReference type="InterPro" id="IPR040632">
    <property type="entry name" value="Sulfotransfer_4"/>
</dbReference>
<keyword evidence="2" id="KW-1185">Reference proteome</keyword>
<organism evidence="1 2">
    <name type="scientific">Helicostylum pulchrum</name>
    <dbReference type="NCBI Taxonomy" id="562976"/>
    <lineage>
        <taxon>Eukaryota</taxon>
        <taxon>Fungi</taxon>
        <taxon>Fungi incertae sedis</taxon>
        <taxon>Mucoromycota</taxon>
        <taxon>Mucoromycotina</taxon>
        <taxon>Mucoromycetes</taxon>
        <taxon>Mucorales</taxon>
        <taxon>Mucorineae</taxon>
        <taxon>Mucoraceae</taxon>
        <taxon>Helicostylum</taxon>
    </lineage>
</organism>
<proteinExistence type="predicted"/>
<comment type="caution">
    <text evidence="1">The sequence shown here is derived from an EMBL/GenBank/DDBJ whole genome shotgun (WGS) entry which is preliminary data.</text>
</comment>
<dbReference type="EMBL" id="BAABUJ010000009">
    <property type="protein sequence ID" value="GAA5797959.1"/>
    <property type="molecule type" value="Genomic_DNA"/>
</dbReference>
<name>A0ABP9XT47_9FUNG</name>
<dbReference type="Pfam" id="PF17784">
    <property type="entry name" value="Sulfotransfer_4"/>
    <property type="match status" value="1"/>
</dbReference>
<reference evidence="1 2" key="1">
    <citation type="submission" date="2024-04" db="EMBL/GenBank/DDBJ databases">
        <title>genome sequences of Mucor flavus KT1a and Helicostylum pulchrum KT1b strains isolation_sourced from the surface of a dry-aged beef.</title>
        <authorList>
            <person name="Toyotome T."/>
            <person name="Hosono M."/>
            <person name="Torimaru M."/>
            <person name="Fukuda K."/>
            <person name="Mikami N."/>
        </authorList>
    </citation>
    <scope>NUCLEOTIDE SEQUENCE [LARGE SCALE GENOMIC DNA]</scope>
    <source>
        <strain evidence="1 2">KT1b</strain>
    </source>
</reference>
<evidence type="ECO:0008006" key="3">
    <source>
        <dbReference type="Google" id="ProtNLM"/>
    </source>
</evidence>
<protein>
    <recommendedName>
        <fullName evidence="3">P-loop containing nucleoside triphosphate hydrolase protein</fullName>
    </recommendedName>
</protein>
<dbReference type="PANTHER" id="PTHR36978">
    <property type="entry name" value="P-LOOP CONTAINING NUCLEOTIDE TRIPHOSPHATE HYDROLASE"/>
    <property type="match status" value="1"/>
</dbReference>
<dbReference type="Gene3D" id="3.40.50.300">
    <property type="entry name" value="P-loop containing nucleotide triphosphate hydrolases"/>
    <property type="match status" value="1"/>
</dbReference>
<gene>
    <name evidence="1" type="ORF">HPULCUR_003357</name>
</gene>
<accession>A0ABP9XT47</accession>
<sequence>MAPLEIIGAGWGRTGTDSLRTALNVLGYNTHHMKCFFMDPTLDTDDFLHAYHHRKEADWDKLYQNYSAGVDWPTSTFYKELIAKYPDAKVILTERSADSWYQSVKNTIHIAATKPSPDDPKMQKFKRMVHEVCVDGTIMDPVTFADEEAIKASFIKHNEEVKQFVPADKLLILGLGEGWERLCEFLGKEIPDVAYPCTNTTEEFRRQEMPKNMKDA</sequence>
<dbReference type="Proteomes" id="UP001476247">
    <property type="component" value="Unassembled WGS sequence"/>
</dbReference>
<dbReference type="SUPFAM" id="SSF52540">
    <property type="entry name" value="P-loop containing nucleoside triphosphate hydrolases"/>
    <property type="match status" value="1"/>
</dbReference>
<evidence type="ECO:0000313" key="1">
    <source>
        <dbReference type="EMBL" id="GAA5797959.1"/>
    </source>
</evidence>